<reference evidence="2 3" key="1">
    <citation type="submission" date="2016-01" db="EMBL/GenBank/DDBJ databases">
        <title>The new phylogeny of the genus Mycobacterium.</title>
        <authorList>
            <person name="Tarcisio F."/>
            <person name="Conor M."/>
            <person name="Antonella G."/>
            <person name="Elisabetta G."/>
            <person name="Giulia F.S."/>
            <person name="Sara T."/>
            <person name="Anna F."/>
            <person name="Clotilde B."/>
            <person name="Roberto B."/>
            <person name="Veronica D.S."/>
            <person name="Fabio R."/>
            <person name="Monica P."/>
            <person name="Olivier J."/>
            <person name="Enrico T."/>
            <person name="Nicola S."/>
        </authorList>
    </citation>
    <scope>NUCLEOTIDE SEQUENCE [LARGE SCALE GENOMIC DNA]</scope>
    <source>
        <strain evidence="2 3">DSM 44277</strain>
    </source>
</reference>
<dbReference type="InterPro" id="IPR032710">
    <property type="entry name" value="NTF2-like_dom_sf"/>
</dbReference>
<keyword evidence="3" id="KW-1185">Reference proteome</keyword>
<evidence type="ECO:0000313" key="3">
    <source>
        <dbReference type="Proteomes" id="UP000193990"/>
    </source>
</evidence>
<dbReference type="STRING" id="56425.AWB93_22615"/>
<dbReference type="NCBIfam" id="TIGR02246">
    <property type="entry name" value="SgcJ/EcaC family oxidoreductase"/>
    <property type="match status" value="1"/>
</dbReference>
<feature type="domain" description="DUF4440" evidence="1">
    <location>
        <begin position="19"/>
        <end position="130"/>
    </location>
</feature>
<dbReference type="Gene3D" id="3.10.450.50">
    <property type="match status" value="1"/>
</dbReference>
<dbReference type="Proteomes" id="UP000193990">
    <property type="component" value="Unassembled WGS sequence"/>
</dbReference>
<evidence type="ECO:0000313" key="2">
    <source>
        <dbReference type="EMBL" id="ORU95775.1"/>
    </source>
</evidence>
<evidence type="ECO:0000259" key="1">
    <source>
        <dbReference type="Pfam" id="PF14534"/>
    </source>
</evidence>
<accession>A0A1X1QWK3</accession>
<organism evidence="2 3">
    <name type="scientific">Mycobacterium bohemicum</name>
    <dbReference type="NCBI Taxonomy" id="56425"/>
    <lineage>
        <taxon>Bacteria</taxon>
        <taxon>Bacillati</taxon>
        <taxon>Actinomycetota</taxon>
        <taxon>Actinomycetes</taxon>
        <taxon>Mycobacteriales</taxon>
        <taxon>Mycobacteriaceae</taxon>
        <taxon>Mycobacterium</taxon>
    </lineage>
</organism>
<dbReference type="InterPro" id="IPR011944">
    <property type="entry name" value="Steroid_delta5-4_isomerase"/>
</dbReference>
<dbReference type="RefSeq" id="WP_085183037.1">
    <property type="nucleotide sequence ID" value="NZ_JACKSV010000047.1"/>
</dbReference>
<dbReference type="Pfam" id="PF14534">
    <property type="entry name" value="DUF4440"/>
    <property type="match status" value="1"/>
</dbReference>
<sequence>MADDLSRPPSQNRADEAAVRELLDRQVRGWNSGDPVAYAEVFTVDADYVTFLGSRYKGREAIAASYAPLFKQLLRGSRLETEVSQLRFLTSDVALIQATAVVTRSGRRRTRRNARVNTSIAVRTKDGWLLAASQNTTHRRLAEKLLRAAFHG</sequence>
<comment type="caution">
    <text evidence="2">The sequence shown here is derived from an EMBL/GenBank/DDBJ whole genome shotgun (WGS) entry which is preliminary data.</text>
</comment>
<protein>
    <submittedName>
        <fullName evidence="2">DUF4440 domain-containing protein</fullName>
    </submittedName>
</protein>
<name>A0A1X1QWK3_MYCBE</name>
<proteinExistence type="predicted"/>
<gene>
    <name evidence="2" type="ORF">AWB93_22615</name>
</gene>
<dbReference type="EMBL" id="LQOK01000047">
    <property type="protein sequence ID" value="ORU95775.1"/>
    <property type="molecule type" value="Genomic_DNA"/>
</dbReference>
<dbReference type="AlphaFoldDB" id="A0A1X1QWK3"/>
<dbReference type="SUPFAM" id="SSF54427">
    <property type="entry name" value="NTF2-like"/>
    <property type="match status" value="1"/>
</dbReference>
<dbReference type="InterPro" id="IPR027843">
    <property type="entry name" value="DUF4440"/>
</dbReference>